<dbReference type="Proteomes" id="UP001597109">
    <property type="component" value="Unassembled WGS sequence"/>
</dbReference>
<evidence type="ECO:0000313" key="2">
    <source>
        <dbReference type="Proteomes" id="UP001597109"/>
    </source>
</evidence>
<sequence length="183" mass="20769">MIYIALLRRINVGGKNKVDMKELKGVFEEAGMSLVKTYINSGNIIFADSHRRKEELPAILERAITGHFDLSIKVLVYSFDDFRRIAGNIPSNWSNDSDMKSDVWFLWAEADDDTVLDRLVIKAEIDRVKYVQGAILWSVDKDQVTRSGMSKVVGTPIYKLVTIRNVNTVRKLLGLMGEMEDGQ</sequence>
<dbReference type="InterPro" id="IPR012545">
    <property type="entry name" value="DUF1697"/>
</dbReference>
<dbReference type="Gene3D" id="3.30.70.1280">
    <property type="entry name" value="SP0830-like domains"/>
    <property type="match status" value="1"/>
</dbReference>
<comment type="caution">
    <text evidence="1">The sequence shown here is derived from an EMBL/GenBank/DDBJ whole genome shotgun (WGS) entry which is preliminary data.</text>
</comment>
<protein>
    <submittedName>
        <fullName evidence="1">DUF1697 domain-containing protein</fullName>
    </submittedName>
</protein>
<dbReference type="PANTHER" id="PTHR36439:SF1">
    <property type="entry name" value="DUF1697 DOMAIN-CONTAINING PROTEIN"/>
    <property type="match status" value="1"/>
</dbReference>
<proteinExistence type="predicted"/>
<name>A0ABW3LCL6_9BACL</name>
<gene>
    <name evidence="1" type="ORF">ACFQ1X_13020</name>
</gene>
<dbReference type="PIRSF" id="PIRSF008502">
    <property type="entry name" value="UCP008502"/>
    <property type="match status" value="1"/>
</dbReference>
<reference evidence="2" key="1">
    <citation type="journal article" date="2019" name="Int. J. Syst. Evol. Microbiol.">
        <title>The Global Catalogue of Microorganisms (GCM) 10K type strain sequencing project: providing services to taxonomists for standard genome sequencing and annotation.</title>
        <authorList>
            <consortium name="The Broad Institute Genomics Platform"/>
            <consortium name="The Broad Institute Genome Sequencing Center for Infectious Disease"/>
            <person name="Wu L."/>
            <person name="Ma J."/>
        </authorList>
    </citation>
    <scope>NUCLEOTIDE SEQUENCE [LARGE SCALE GENOMIC DNA]</scope>
    <source>
        <strain evidence="2">CCUG 56756</strain>
    </source>
</reference>
<organism evidence="1 2">
    <name type="scientific">Metaplanococcus flavidus</name>
    <dbReference type="NCBI Taxonomy" id="569883"/>
    <lineage>
        <taxon>Bacteria</taxon>
        <taxon>Bacillati</taxon>
        <taxon>Bacillota</taxon>
        <taxon>Bacilli</taxon>
        <taxon>Bacillales</taxon>
        <taxon>Caryophanaceae</taxon>
        <taxon>Metaplanococcus</taxon>
    </lineage>
</organism>
<dbReference type="EMBL" id="JBHTKI010000020">
    <property type="protein sequence ID" value="MFD1032355.1"/>
    <property type="molecule type" value="Genomic_DNA"/>
</dbReference>
<accession>A0ABW3LCL6</accession>
<dbReference type="PANTHER" id="PTHR36439">
    <property type="entry name" value="BLL4334 PROTEIN"/>
    <property type="match status" value="1"/>
</dbReference>
<dbReference type="RefSeq" id="WP_144840797.1">
    <property type="nucleotide sequence ID" value="NZ_JBHTKI010000020.1"/>
</dbReference>
<dbReference type="SUPFAM" id="SSF160379">
    <property type="entry name" value="SP0830-like"/>
    <property type="match status" value="1"/>
</dbReference>
<dbReference type="Gene3D" id="3.30.70.1260">
    <property type="entry name" value="bacterial protein sp0830 like"/>
    <property type="match status" value="1"/>
</dbReference>
<evidence type="ECO:0000313" key="1">
    <source>
        <dbReference type="EMBL" id="MFD1032355.1"/>
    </source>
</evidence>
<keyword evidence="2" id="KW-1185">Reference proteome</keyword>
<dbReference type="Pfam" id="PF08002">
    <property type="entry name" value="DUF1697"/>
    <property type="match status" value="1"/>
</dbReference>